<dbReference type="RefSeq" id="WP_062478905.1">
    <property type="nucleotide sequence ID" value="NZ_BKDH01000007.1"/>
</dbReference>
<dbReference type="AlphaFoldDB" id="A0A1E7TT41"/>
<dbReference type="STRING" id="436515.GCA_001752345_04753"/>
<keyword evidence="2" id="KW-0732">Signal</keyword>
<dbReference type="EMBL" id="CP023284">
    <property type="protein sequence ID" value="ATA57020.1"/>
    <property type="molecule type" value="Genomic_DNA"/>
</dbReference>
<evidence type="ECO:0000313" key="4">
    <source>
        <dbReference type="Proteomes" id="UP000217154"/>
    </source>
</evidence>
<sequence>MIVKSSFSLAQLVAVGSFAMLAAAGAKAESYEGVHAPVSAMSRADVNAEAVRAAAAPDQNVVRGSRGPETVAVSTDRARVIAEAVRTAAAPDQNVTSGSRVNSKVISTMQNPVDARAAAARDSGNRL</sequence>
<feature type="chain" id="PRO_5014269031" evidence="2">
    <location>
        <begin position="29"/>
        <end position="127"/>
    </location>
</feature>
<reference evidence="3 4" key="1">
    <citation type="submission" date="2017-09" db="EMBL/GenBank/DDBJ databases">
        <title>The diverse metabolic capabilities of V. boronicumulans make it an excellent choice for continued studies on novel biodegradation.</title>
        <authorList>
            <person name="Sun S."/>
        </authorList>
    </citation>
    <scope>NUCLEOTIDE SEQUENCE [LARGE SCALE GENOMIC DNA]</scope>
    <source>
        <strain evidence="3 4">J1</strain>
    </source>
</reference>
<feature type="signal peptide" evidence="2">
    <location>
        <begin position="1"/>
        <end position="28"/>
    </location>
</feature>
<evidence type="ECO:0000256" key="2">
    <source>
        <dbReference type="SAM" id="SignalP"/>
    </source>
</evidence>
<accession>A0A1E7TT41</accession>
<feature type="compositionally biased region" description="Polar residues" evidence="1">
    <location>
        <begin position="93"/>
        <end position="111"/>
    </location>
</feature>
<feature type="region of interest" description="Disordered" evidence="1">
    <location>
        <begin position="91"/>
        <end position="127"/>
    </location>
</feature>
<name>A0A1E7TT41_9BURK</name>
<dbReference type="Proteomes" id="UP000217154">
    <property type="component" value="Chromosome"/>
</dbReference>
<evidence type="ECO:0000256" key="1">
    <source>
        <dbReference type="SAM" id="MobiDB-lite"/>
    </source>
</evidence>
<dbReference type="GeneID" id="82272308"/>
<dbReference type="KEGG" id="vbo:CKY39_30215"/>
<evidence type="ECO:0000313" key="3">
    <source>
        <dbReference type="EMBL" id="ATA57020.1"/>
    </source>
</evidence>
<proteinExistence type="predicted"/>
<gene>
    <name evidence="3" type="ORF">CKY39_30215</name>
</gene>
<organism evidence="3 4">
    <name type="scientific">Variovorax boronicumulans</name>
    <dbReference type="NCBI Taxonomy" id="436515"/>
    <lineage>
        <taxon>Bacteria</taxon>
        <taxon>Pseudomonadati</taxon>
        <taxon>Pseudomonadota</taxon>
        <taxon>Betaproteobacteria</taxon>
        <taxon>Burkholderiales</taxon>
        <taxon>Comamonadaceae</taxon>
        <taxon>Variovorax</taxon>
    </lineage>
</organism>
<dbReference type="OrthoDB" id="8859713at2"/>
<protein>
    <submittedName>
        <fullName evidence="3">DUF4148 domain-containing protein</fullName>
    </submittedName>
</protein>